<feature type="non-terminal residue" evidence="2">
    <location>
        <position position="95"/>
    </location>
</feature>
<comment type="caution">
    <text evidence="2">The sequence shown here is derived from an EMBL/GenBank/DDBJ whole genome shotgun (WGS) entry which is preliminary data.</text>
</comment>
<gene>
    <name evidence="2" type="ORF">Tci_910975</name>
</gene>
<name>A0A699W027_TANCI</name>
<sequence length="95" mass="10378">DDKEEGGGDEQEYAEEESDEETKDEKSFDPILQTPEDSKDESNGEEDLGLNESSSVSSQFMTSMLNPTFDVGMESIFGSTSQMDVQTPTSVAPLL</sequence>
<feature type="non-terminal residue" evidence="2">
    <location>
        <position position="1"/>
    </location>
</feature>
<dbReference type="EMBL" id="BKCJ011509623">
    <property type="protein sequence ID" value="GFD39006.1"/>
    <property type="molecule type" value="Genomic_DNA"/>
</dbReference>
<accession>A0A699W027</accession>
<feature type="region of interest" description="Disordered" evidence="1">
    <location>
        <begin position="1"/>
        <end position="59"/>
    </location>
</feature>
<organism evidence="2">
    <name type="scientific">Tanacetum cinerariifolium</name>
    <name type="common">Dalmatian daisy</name>
    <name type="synonym">Chrysanthemum cinerariifolium</name>
    <dbReference type="NCBI Taxonomy" id="118510"/>
    <lineage>
        <taxon>Eukaryota</taxon>
        <taxon>Viridiplantae</taxon>
        <taxon>Streptophyta</taxon>
        <taxon>Embryophyta</taxon>
        <taxon>Tracheophyta</taxon>
        <taxon>Spermatophyta</taxon>
        <taxon>Magnoliopsida</taxon>
        <taxon>eudicotyledons</taxon>
        <taxon>Gunneridae</taxon>
        <taxon>Pentapetalae</taxon>
        <taxon>asterids</taxon>
        <taxon>campanulids</taxon>
        <taxon>Asterales</taxon>
        <taxon>Asteraceae</taxon>
        <taxon>Asteroideae</taxon>
        <taxon>Anthemideae</taxon>
        <taxon>Anthemidinae</taxon>
        <taxon>Tanacetum</taxon>
    </lineage>
</organism>
<proteinExistence type="predicted"/>
<feature type="compositionally biased region" description="Acidic residues" evidence="1">
    <location>
        <begin position="1"/>
        <end position="22"/>
    </location>
</feature>
<protein>
    <submittedName>
        <fullName evidence="2">Uncharacterized protein</fullName>
    </submittedName>
</protein>
<evidence type="ECO:0000313" key="2">
    <source>
        <dbReference type="EMBL" id="GFD39006.1"/>
    </source>
</evidence>
<evidence type="ECO:0000256" key="1">
    <source>
        <dbReference type="SAM" id="MobiDB-lite"/>
    </source>
</evidence>
<reference evidence="2" key="1">
    <citation type="journal article" date="2019" name="Sci. Rep.">
        <title>Draft genome of Tanacetum cinerariifolium, the natural source of mosquito coil.</title>
        <authorList>
            <person name="Yamashiro T."/>
            <person name="Shiraishi A."/>
            <person name="Satake H."/>
            <person name="Nakayama K."/>
        </authorList>
    </citation>
    <scope>NUCLEOTIDE SEQUENCE</scope>
</reference>
<dbReference type="AlphaFoldDB" id="A0A699W027"/>